<evidence type="ECO:0000313" key="2">
    <source>
        <dbReference type="Proteomes" id="UP000091967"/>
    </source>
</evidence>
<comment type="caution">
    <text evidence="1">The sequence shown here is derived from an EMBL/GenBank/DDBJ whole genome shotgun (WGS) entry which is preliminary data.</text>
</comment>
<protein>
    <submittedName>
        <fullName evidence="1">Uncharacterized protein</fullName>
    </submittedName>
</protein>
<evidence type="ECO:0000313" key="1">
    <source>
        <dbReference type="EMBL" id="OBS26454.1"/>
    </source>
</evidence>
<gene>
    <name evidence="1" type="ORF">FPOA_00396</name>
</gene>
<proteinExistence type="predicted"/>
<reference evidence="1 2" key="1">
    <citation type="submission" date="2016-06" db="EMBL/GenBank/DDBJ databases">
        <title>Living apart together: crosstalk between the core and supernumerary genomes in a fungal plant pathogen.</title>
        <authorList>
            <person name="Vanheule A."/>
            <person name="Audenaert K."/>
            <person name="Warris S."/>
            <person name="Van De Geest H."/>
            <person name="Schijlen E."/>
            <person name="Hofte M."/>
            <person name="De Saeger S."/>
            <person name="Haesaert G."/>
            <person name="Waalwijk C."/>
            <person name="Van Der Lee T."/>
        </authorList>
    </citation>
    <scope>NUCLEOTIDE SEQUENCE [LARGE SCALE GENOMIC DNA]</scope>
    <source>
        <strain evidence="1 2">2516</strain>
    </source>
</reference>
<organism evidence="1 2">
    <name type="scientific">Fusarium poae</name>
    <dbReference type="NCBI Taxonomy" id="36050"/>
    <lineage>
        <taxon>Eukaryota</taxon>
        <taxon>Fungi</taxon>
        <taxon>Dikarya</taxon>
        <taxon>Ascomycota</taxon>
        <taxon>Pezizomycotina</taxon>
        <taxon>Sordariomycetes</taxon>
        <taxon>Hypocreomycetidae</taxon>
        <taxon>Hypocreales</taxon>
        <taxon>Nectriaceae</taxon>
        <taxon>Fusarium</taxon>
    </lineage>
</organism>
<keyword evidence="2" id="KW-1185">Reference proteome</keyword>
<dbReference type="EMBL" id="LYXU01000001">
    <property type="protein sequence ID" value="OBS26454.1"/>
    <property type="molecule type" value="Genomic_DNA"/>
</dbReference>
<dbReference type="Proteomes" id="UP000091967">
    <property type="component" value="Unassembled WGS sequence"/>
</dbReference>
<accession>A0A1B8B152</accession>
<dbReference type="AlphaFoldDB" id="A0A1B8B152"/>
<sequence>MSFGQGAAIFVTSFVILPEFQTSPLHRLLSEMGKLKASTAGTVRYPKFLWVLRWLHRVQGVKVHDNLLLIQACIPL</sequence>
<name>A0A1B8B152_FUSPO</name>